<reference evidence="1 2" key="1">
    <citation type="submission" date="2014-10" db="EMBL/GenBank/DDBJ databases">
        <authorList>
            <person name="Yang M."/>
            <person name="Han W."/>
        </authorList>
    </citation>
    <scope>NUCLEOTIDE SEQUENCE [LARGE SCALE GENOMIC DNA]</scope>
</reference>
<dbReference type="RefSeq" id="YP_009152521.1">
    <property type="nucleotide sequence ID" value="NC_027388.1"/>
</dbReference>
<accession>A0A0A0YSH3</accession>
<evidence type="ECO:0000313" key="1">
    <source>
        <dbReference type="EMBL" id="AIX13174.1"/>
    </source>
</evidence>
<evidence type="ECO:0000313" key="2">
    <source>
        <dbReference type="Proteomes" id="UP000030328"/>
    </source>
</evidence>
<evidence type="ECO:0008006" key="3">
    <source>
        <dbReference type="Google" id="ProtNLM"/>
    </source>
</evidence>
<proteinExistence type="predicted"/>
<dbReference type="OrthoDB" id="4383at10239"/>
<dbReference type="KEGG" id="vg:24724918"/>
<keyword evidence="2" id="KW-1185">Reference proteome</keyword>
<dbReference type="SUPFAM" id="SSF56672">
    <property type="entry name" value="DNA/RNA polymerases"/>
    <property type="match status" value="1"/>
</dbReference>
<sequence>MTITHMLPEDMQRANEYRFARAHIDGYIREFIRGDEDLPGLMEQGVALLEEYRTTEYSYNSKNLRMETVRNLDLEHIVFEIIVASAYCQVPDMFISFTAKLAGVLGFDDKADSIKTIAEMVAVLAELDVYDIEQVSKYGTYKVISNIQLPEKLQHAVERAMYLPPMVCKPSKLTGNKSKLHLTLEKESLILNNNHHNEDICLDVLDKMNAVELCLNTEFLSTVEEESHKYLDTQDKKDDWYRFVSESHEMYKLMVQQGNRFYLLHKYDKRGRVYAQGYHISTQGSPYKKAMLDLANKKVVTGVPEHLKIK</sequence>
<organism evidence="1 2">
    <name type="scientific">Pseudomonas phage YH6</name>
    <dbReference type="NCBI Taxonomy" id="1566995"/>
    <lineage>
        <taxon>Viruses</taxon>
        <taxon>Duplodnaviria</taxon>
        <taxon>Heunggongvirae</taxon>
        <taxon>Uroviricota</taxon>
        <taxon>Caudoviricetes</taxon>
        <taxon>Schitoviridae</taxon>
        <taxon>Migulavirinae</taxon>
        <taxon>Litunavirus</taxon>
        <taxon>Litunavirus Yh6</taxon>
    </lineage>
</organism>
<dbReference type="EMBL" id="KM974184">
    <property type="protein sequence ID" value="AIX13174.1"/>
    <property type="molecule type" value="Genomic_DNA"/>
</dbReference>
<protein>
    <recommendedName>
        <fullName evidence="3">RNA polymerase</fullName>
    </recommendedName>
</protein>
<dbReference type="InterPro" id="IPR043502">
    <property type="entry name" value="DNA/RNA_pol_sf"/>
</dbReference>
<name>A0A0A0YSH3_9CAUD</name>
<dbReference type="GeneID" id="24724918"/>
<dbReference type="SMR" id="A0A0A0YSH3"/>
<gene>
    <name evidence="1" type="ORF">YH6_021</name>
</gene>
<dbReference type="Proteomes" id="UP000030328">
    <property type="component" value="Segment"/>
</dbReference>